<proteinExistence type="predicted"/>
<protein>
    <submittedName>
        <fullName evidence="1">Uncharacterized protein</fullName>
    </submittedName>
</protein>
<dbReference type="HOGENOM" id="CLU_3292850_0_0_9"/>
<reference evidence="1 2" key="1">
    <citation type="submission" date="2008-04" db="EMBL/GenBank/DDBJ databases">
        <title>Complete sequence of chromosome of Natranaerobius thermophilus JW/NM-WN-LF.</title>
        <authorList>
            <consortium name="US DOE Joint Genome Institute"/>
            <person name="Copeland A."/>
            <person name="Lucas S."/>
            <person name="Lapidus A."/>
            <person name="Glavina del Rio T."/>
            <person name="Dalin E."/>
            <person name="Tice H."/>
            <person name="Bruce D."/>
            <person name="Goodwin L."/>
            <person name="Pitluck S."/>
            <person name="Chertkov O."/>
            <person name="Brettin T."/>
            <person name="Detter J.C."/>
            <person name="Han C."/>
            <person name="Kuske C.R."/>
            <person name="Schmutz J."/>
            <person name="Larimer F."/>
            <person name="Land M."/>
            <person name="Hauser L."/>
            <person name="Kyrpides N."/>
            <person name="Lykidis A."/>
            <person name="Mesbah N.M."/>
            <person name="Wiegel J."/>
        </authorList>
    </citation>
    <scope>NUCLEOTIDE SEQUENCE [LARGE SCALE GENOMIC DNA]</scope>
    <source>
        <strain evidence="2">ATCC BAA-1301 / DSM 18059 / JW/NM-WN-LF</strain>
    </source>
</reference>
<reference evidence="1 2" key="2">
    <citation type="journal article" date="2011" name="J. Bacteriol.">
        <title>Complete genome sequence of the anaerobic, halophilic alkalithermophile Natranaerobius thermophilus JW/NM-WN-LF.</title>
        <authorList>
            <person name="Zhao B."/>
            <person name="Mesbah N.M."/>
            <person name="Dalin E."/>
            <person name="Goodwin L."/>
            <person name="Nolan M."/>
            <person name="Pitluck S."/>
            <person name="Chertkov O."/>
            <person name="Brettin T.S."/>
            <person name="Han J."/>
            <person name="Larimer F.W."/>
            <person name="Land M.L."/>
            <person name="Hauser L."/>
            <person name="Kyrpides N."/>
            <person name="Wiegel J."/>
        </authorList>
    </citation>
    <scope>NUCLEOTIDE SEQUENCE [LARGE SCALE GENOMIC DNA]</scope>
    <source>
        <strain evidence="2">ATCC BAA-1301 / DSM 18059 / JW/NM-WN-LF</strain>
    </source>
</reference>
<organism evidence="1 2">
    <name type="scientific">Natranaerobius thermophilus (strain ATCC BAA-1301 / DSM 18059 / JW/NM-WN-LF)</name>
    <dbReference type="NCBI Taxonomy" id="457570"/>
    <lineage>
        <taxon>Bacteria</taxon>
        <taxon>Bacillati</taxon>
        <taxon>Bacillota</taxon>
        <taxon>Clostridia</taxon>
        <taxon>Natranaerobiales</taxon>
        <taxon>Natranaerobiaceae</taxon>
        <taxon>Natranaerobius</taxon>
    </lineage>
</organism>
<sequence>MYNKINIDTPSTSPTKSKIPVKTIGIATDKAYTPRDNLDT</sequence>
<dbReference type="KEGG" id="nth:Nther_2088"/>
<dbReference type="Proteomes" id="UP000001683">
    <property type="component" value="Chromosome"/>
</dbReference>
<dbReference type="InParanoid" id="B2A7E6"/>
<gene>
    <name evidence="1" type="ordered locus">Nther_2088</name>
</gene>
<dbReference type="EMBL" id="CP001034">
    <property type="protein sequence ID" value="ACB85655.1"/>
    <property type="molecule type" value="Genomic_DNA"/>
</dbReference>
<name>B2A7E6_NATTJ</name>
<accession>B2A7E6</accession>
<dbReference type="AlphaFoldDB" id="B2A7E6"/>
<evidence type="ECO:0000313" key="1">
    <source>
        <dbReference type="EMBL" id="ACB85655.1"/>
    </source>
</evidence>
<evidence type="ECO:0000313" key="2">
    <source>
        <dbReference type="Proteomes" id="UP000001683"/>
    </source>
</evidence>
<keyword evidence="2" id="KW-1185">Reference proteome</keyword>